<protein>
    <submittedName>
        <fullName evidence="7">Octaprenyl-diphosphate synthase</fullName>
    </submittedName>
</protein>
<dbReference type="EMBL" id="FOJG01000001">
    <property type="protein sequence ID" value="SEW36290.1"/>
    <property type="molecule type" value="Genomic_DNA"/>
</dbReference>
<keyword evidence="4" id="KW-0479">Metal-binding</keyword>
<dbReference type="CDD" id="cd00685">
    <property type="entry name" value="Trans_IPPS_HT"/>
    <property type="match status" value="1"/>
</dbReference>
<comment type="cofactor">
    <cofactor evidence="1">
        <name>Mg(2+)</name>
        <dbReference type="ChEBI" id="CHEBI:18420"/>
    </cofactor>
</comment>
<dbReference type="RefSeq" id="WP_089894886.1">
    <property type="nucleotide sequence ID" value="NZ_FOJG01000001.1"/>
</dbReference>
<dbReference type="PROSITE" id="PS00444">
    <property type="entry name" value="POLYPRENYL_SYNTHASE_2"/>
    <property type="match status" value="1"/>
</dbReference>
<organism evidence="7 8">
    <name type="scientific">Chitinophaga arvensicola</name>
    <dbReference type="NCBI Taxonomy" id="29529"/>
    <lineage>
        <taxon>Bacteria</taxon>
        <taxon>Pseudomonadati</taxon>
        <taxon>Bacteroidota</taxon>
        <taxon>Chitinophagia</taxon>
        <taxon>Chitinophagales</taxon>
        <taxon>Chitinophagaceae</taxon>
        <taxon>Chitinophaga</taxon>
    </lineage>
</organism>
<evidence type="ECO:0000256" key="5">
    <source>
        <dbReference type="ARBA" id="ARBA00022842"/>
    </source>
</evidence>
<evidence type="ECO:0000256" key="3">
    <source>
        <dbReference type="ARBA" id="ARBA00022679"/>
    </source>
</evidence>
<evidence type="ECO:0000256" key="4">
    <source>
        <dbReference type="ARBA" id="ARBA00022723"/>
    </source>
</evidence>
<accession>A0A1I0R6T4</accession>
<dbReference type="GO" id="GO:0046872">
    <property type="term" value="F:metal ion binding"/>
    <property type="evidence" value="ECO:0007669"/>
    <property type="project" value="UniProtKB-KW"/>
</dbReference>
<dbReference type="PANTHER" id="PTHR12001">
    <property type="entry name" value="GERANYLGERANYL PYROPHOSPHATE SYNTHASE"/>
    <property type="match status" value="1"/>
</dbReference>
<dbReference type="InterPro" id="IPR033749">
    <property type="entry name" value="Polyprenyl_synt_CS"/>
</dbReference>
<sequence>MQLARETISSELQRFEEIFHNAMQSDVLLLNRIMEDIAAHKGKQMRPMFVLLCARLCGEINDASYRAALLVEMLHTASLVHDDMVDDAMKRRSAFSVNALWKNRVSVMVGDQLFTKGVLLALDNNDPGLLKIYAAAIQQMVEGELLQMTRANKLSFEEKDYYDLINAKTASFLAAACAAGASSVGDNPETIQLLHDFGQKVGMAFQLKDDLFDYGKTDVGKPTGNDIKEKKVTLPLIYTVQHADPVLRKKILHIVRHQHTDKDKVNFVVDAVNNSGGLEYATQKMMAFRDEAFQLLFTFPPSPTRSALEELVRYTTDRAY</sequence>
<reference evidence="8" key="1">
    <citation type="submission" date="2016-10" db="EMBL/GenBank/DDBJ databases">
        <authorList>
            <person name="Varghese N."/>
            <person name="Submissions S."/>
        </authorList>
    </citation>
    <scope>NUCLEOTIDE SEQUENCE [LARGE SCALE GENOMIC DNA]</scope>
    <source>
        <strain evidence="8">DSM 3695</strain>
    </source>
</reference>
<dbReference type="InterPro" id="IPR008949">
    <property type="entry name" value="Isoprenoid_synthase_dom_sf"/>
</dbReference>
<dbReference type="Gene3D" id="1.10.600.10">
    <property type="entry name" value="Farnesyl Diphosphate Synthase"/>
    <property type="match status" value="1"/>
</dbReference>
<evidence type="ECO:0000313" key="7">
    <source>
        <dbReference type="EMBL" id="SEW36290.1"/>
    </source>
</evidence>
<gene>
    <name evidence="7" type="ORF">SAMN04488122_2371</name>
</gene>
<dbReference type="InterPro" id="IPR000092">
    <property type="entry name" value="Polyprenyl_synt"/>
</dbReference>
<name>A0A1I0R6T4_9BACT</name>
<dbReference type="AlphaFoldDB" id="A0A1I0R6T4"/>
<dbReference type="STRING" id="29529.SAMN04488122_2371"/>
<dbReference type="Pfam" id="PF00348">
    <property type="entry name" value="polyprenyl_synt"/>
    <property type="match status" value="1"/>
</dbReference>
<comment type="similarity">
    <text evidence="2 6">Belongs to the FPP/GGPP synthase family.</text>
</comment>
<proteinExistence type="inferred from homology"/>
<dbReference type="SUPFAM" id="SSF48576">
    <property type="entry name" value="Terpenoid synthases"/>
    <property type="match status" value="1"/>
</dbReference>
<dbReference type="Proteomes" id="UP000199310">
    <property type="component" value="Unassembled WGS sequence"/>
</dbReference>
<dbReference type="SFLD" id="SFLDS00005">
    <property type="entry name" value="Isoprenoid_Synthase_Type_I"/>
    <property type="match status" value="1"/>
</dbReference>
<evidence type="ECO:0000256" key="6">
    <source>
        <dbReference type="RuleBase" id="RU004466"/>
    </source>
</evidence>
<evidence type="ECO:0000313" key="8">
    <source>
        <dbReference type="Proteomes" id="UP000199310"/>
    </source>
</evidence>
<dbReference type="OrthoDB" id="9805316at2"/>
<dbReference type="PANTHER" id="PTHR12001:SF69">
    <property type="entry name" value="ALL TRANS-POLYPRENYL-DIPHOSPHATE SYNTHASE PDSS1"/>
    <property type="match status" value="1"/>
</dbReference>
<dbReference type="GO" id="GO:0008299">
    <property type="term" value="P:isoprenoid biosynthetic process"/>
    <property type="evidence" value="ECO:0007669"/>
    <property type="project" value="InterPro"/>
</dbReference>
<evidence type="ECO:0000256" key="1">
    <source>
        <dbReference type="ARBA" id="ARBA00001946"/>
    </source>
</evidence>
<evidence type="ECO:0000256" key="2">
    <source>
        <dbReference type="ARBA" id="ARBA00006706"/>
    </source>
</evidence>
<keyword evidence="3 6" id="KW-0808">Transferase</keyword>
<keyword evidence="8" id="KW-1185">Reference proteome</keyword>
<keyword evidence="5" id="KW-0460">Magnesium</keyword>
<dbReference type="GO" id="GO:0004659">
    <property type="term" value="F:prenyltransferase activity"/>
    <property type="evidence" value="ECO:0007669"/>
    <property type="project" value="InterPro"/>
</dbReference>